<evidence type="ECO:0008006" key="3">
    <source>
        <dbReference type="Google" id="ProtNLM"/>
    </source>
</evidence>
<proteinExistence type="predicted"/>
<dbReference type="Proteomes" id="UP000181942">
    <property type="component" value="Unassembled WGS sequence"/>
</dbReference>
<protein>
    <recommendedName>
        <fullName evidence="3">N-acetyltransferase domain-containing protein</fullName>
    </recommendedName>
</protein>
<name>A0A1I2RAM1_9ACTN</name>
<dbReference type="Gene3D" id="3.40.630.30">
    <property type="match status" value="1"/>
</dbReference>
<dbReference type="InterPro" id="IPR016181">
    <property type="entry name" value="Acyl_CoA_acyltransferase"/>
</dbReference>
<dbReference type="SUPFAM" id="SSF55729">
    <property type="entry name" value="Acyl-CoA N-acyltransferases (Nat)"/>
    <property type="match status" value="1"/>
</dbReference>
<dbReference type="EMBL" id="FONR01000019">
    <property type="protein sequence ID" value="SFG35637.1"/>
    <property type="molecule type" value="Genomic_DNA"/>
</dbReference>
<organism evidence="1 2">
    <name type="scientific">Streptomyces mirabilis</name>
    <dbReference type="NCBI Taxonomy" id="68239"/>
    <lineage>
        <taxon>Bacteria</taxon>
        <taxon>Bacillati</taxon>
        <taxon>Actinomycetota</taxon>
        <taxon>Actinomycetes</taxon>
        <taxon>Kitasatosporales</taxon>
        <taxon>Streptomycetaceae</taxon>
        <taxon>Streptomyces</taxon>
    </lineage>
</organism>
<accession>A0A1I2RAM1</accession>
<gene>
    <name evidence="1" type="ORF">SAMN02787118_11987</name>
</gene>
<dbReference type="RefSeq" id="WP_075031711.1">
    <property type="nucleotide sequence ID" value="NZ_FONR01000019.1"/>
</dbReference>
<reference evidence="1 2" key="1">
    <citation type="submission" date="2016-10" db="EMBL/GenBank/DDBJ databases">
        <authorList>
            <person name="de Groot N.N."/>
        </authorList>
    </citation>
    <scope>NUCLEOTIDE SEQUENCE [LARGE SCALE GENOMIC DNA]</scope>
    <source>
        <strain evidence="1 2">OK461</strain>
    </source>
</reference>
<dbReference type="AlphaFoldDB" id="A0A1I2RAM1"/>
<dbReference type="OrthoDB" id="3774915at2"/>
<evidence type="ECO:0000313" key="1">
    <source>
        <dbReference type="EMBL" id="SFG35637.1"/>
    </source>
</evidence>
<sequence>MTDHPLVPDDFTVPTELITPHFRLEPLGPRHNASDHTAWSSSVEHIRATPGFEDGAWPPRDGMTLEANLADLRRHADDFARRRGFTYTVLDTMSGEVIGCVYIYPSRDDAHDTDVSSWVRADRAHLDAPLHEAVAAWLTADWPLGTFTYRPRPRRLP</sequence>
<evidence type="ECO:0000313" key="2">
    <source>
        <dbReference type="Proteomes" id="UP000181942"/>
    </source>
</evidence>